<evidence type="ECO:0000256" key="7">
    <source>
        <dbReference type="SAM" id="SignalP"/>
    </source>
</evidence>
<feature type="compositionally biased region" description="Low complexity" evidence="5">
    <location>
        <begin position="625"/>
        <end position="639"/>
    </location>
</feature>
<feature type="region of interest" description="Disordered" evidence="5">
    <location>
        <begin position="170"/>
        <end position="201"/>
    </location>
</feature>
<organism evidence="8 9">
    <name type="scientific">Cadophora malorum</name>
    <dbReference type="NCBI Taxonomy" id="108018"/>
    <lineage>
        <taxon>Eukaryota</taxon>
        <taxon>Fungi</taxon>
        <taxon>Dikarya</taxon>
        <taxon>Ascomycota</taxon>
        <taxon>Pezizomycotina</taxon>
        <taxon>Leotiomycetes</taxon>
        <taxon>Helotiales</taxon>
        <taxon>Ploettnerulaceae</taxon>
        <taxon>Cadophora</taxon>
    </lineage>
</organism>
<keyword evidence="3 6" id="KW-1133">Transmembrane helix</keyword>
<feature type="region of interest" description="Disordered" evidence="5">
    <location>
        <begin position="998"/>
        <end position="1023"/>
    </location>
</feature>
<feature type="compositionally biased region" description="Polar residues" evidence="5">
    <location>
        <begin position="782"/>
        <end position="806"/>
    </location>
</feature>
<evidence type="ECO:0008006" key="10">
    <source>
        <dbReference type="Google" id="ProtNLM"/>
    </source>
</evidence>
<evidence type="ECO:0000256" key="1">
    <source>
        <dbReference type="ARBA" id="ARBA00004167"/>
    </source>
</evidence>
<protein>
    <recommendedName>
        <fullName evidence="10">Extracellular membrane protein CFEM domain-containing protein</fullName>
    </recommendedName>
</protein>
<sequence>MALCWPSLILLIFGFSIHASAAASDSNYTLTHELTNFIPTCAQECFLSFLDANFPSGTCATKPTLDCLCSTNSTSGYTIGEGAVQCIISEINIGFCQGSSAKDSVVNGAYAMCTGQPSALPNTHATITATLILQTSMPSIVLVAPAPSTSSVSGRSSSTVISTTTSASSSSFATATSRPSPSSSASSTVSSVPAASETSSPEPILTKNQIVGITVASIGGGAVAVGLLILFICCRRRKRKARESDLIPFQLEPNHVMDQKKYKYKSFKGPTERRPGGTRNGVAAKIPPRVPPRLDTSSPNMFSRRSIRPDTIGLAISPEQAVSTEKQQRRSSKLLPEKPTLTLKVPKQAEKPMNGFSFNQPIVQPSAFSRQSTATQFEEDYDESADTAVAADDSWTAKSTDQILDVGTGTWQTIRKVDPEPGSGNEVYHWRPTNNATNQNGKNGQANPDYYIRPLSVAGRKIGSFSQPRAPNTYLRQQDQQLSIPEQNRPITASSSIYSTRGSVTSNDPGRNSNSRPHRFSYQQTGPYDNQDSIVSPQDRDQDPKTAGTDLPLSPVMESPASGRSPVSYPKIPPPGAGGTKRLSQSMIRMVPPPPQPDFTKALGAGKPWRQAEITAQIERERIARAQAQAKAQNQEQGQMGTHILGPQDSQSQQRPREQRERNPTTPSPVTFAFPAPPPQALIPGRSQTTSPPAIPSPYLFRSPSQSKLVPPPLLRSRSQLQREARTPPPSQNQGGFVSQQGQLQTVAESPPAARMAPTPPPGLLRSRSQLTREGRTPSPNPNQGQHQSQNHARPQQQTQYLQTVTEFPPSRIKLSPPPLLRSRSQLQREARTLPPLQTQLSQPQAPHQNQNPPQSAHPQSATTFNNPRPFPAPLQPASQTNPNSNPNFNAYPPSFPSSNTLPTNPLPNQPIPGNPLSSHPSITFTRSSSLVSQTSLSTNFSTHSNSSSLLAKRRGTEKASALTLKNEEDRRRQIAKWRVLKREEIELAKKEGWRPMLGREGQGEAGNGNGNGSVGGGGQGVWLSPREYEFERTELPTTPGWVPKLTPTKRGDELFLSVQ</sequence>
<evidence type="ECO:0000313" key="9">
    <source>
        <dbReference type="Proteomes" id="UP000664132"/>
    </source>
</evidence>
<evidence type="ECO:0000256" key="6">
    <source>
        <dbReference type="SAM" id="Phobius"/>
    </source>
</evidence>
<keyword evidence="4 6" id="KW-0472">Membrane</keyword>
<keyword evidence="7" id="KW-0732">Signal</keyword>
<evidence type="ECO:0000313" key="8">
    <source>
        <dbReference type="EMBL" id="KAG4419305.1"/>
    </source>
</evidence>
<comment type="caution">
    <text evidence="8">The sequence shown here is derived from an EMBL/GenBank/DDBJ whole genome shotgun (WGS) entry which is preliminary data.</text>
</comment>
<feature type="chain" id="PRO_5034825467" description="Extracellular membrane protein CFEM domain-containing protein" evidence="7">
    <location>
        <begin position="23"/>
        <end position="1060"/>
    </location>
</feature>
<feature type="region of interest" description="Disordered" evidence="5">
    <location>
        <begin position="267"/>
        <end position="304"/>
    </location>
</feature>
<dbReference type="OrthoDB" id="3946741at2759"/>
<name>A0A8H7W6V7_9HELO</name>
<feature type="compositionally biased region" description="Polar residues" evidence="5">
    <location>
        <begin position="877"/>
        <end position="889"/>
    </location>
</feature>
<keyword evidence="2 6" id="KW-0812">Transmembrane</keyword>
<dbReference type="PANTHER" id="PTHR15549">
    <property type="entry name" value="PAIRED IMMUNOGLOBULIN-LIKE TYPE 2 RECEPTOR"/>
    <property type="match status" value="1"/>
</dbReference>
<feature type="compositionally biased region" description="Low complexity" evidence="5">
    <location>
        <begin position="839"/>
        <end position="862"/>
    </location>
</feature>
<evidence type="ECO:0000256" key="5">
    <source>
        <dbReference type="SAM" id="MobiDB-lite"/>
    </source>
</evidence>
<feature type="region of interest" description="Disordered" evidence="5">
    <location>
        <begin position="481"/>
        <end position="607"/>
    </location>
</feature>
<evidence type="ECO:0000256" key="2">
    <source>
        <dbReference type="ARBA" id="ARBA00022692"/>
    </source>
</evidence>
<feature type="signal peptide" evidence="7">
    <location>
        <begin position="1"/>
        <end position="22"/>
    </location>
</feature>
<feature type="compositionally biased region" description="Polar residues" evidence="5">
    <location>
        <begin position="732"/>
        <end position="748"/>
    </location>
</feature>
<dbReference type="PANTHER" id="PTHR15549:SF26">
    <property type="entry name" value="AXIAL BUDDING PATTERN PROTEIN 2-RELATED"/>
    <property type="match status" value="1"/>
</dbReference>
<feature type="region of interest" description="Disordered" evidence="5">
    <location>
        <begin position="839"/>
        <end position="923"/>
    </location>
</feature>
<accession>A0A8H7W6V7</accession>
<dbReference type="EMBL" id="JAFJYH010000108">
    <property type="protein sequence ID" value="KAG4419305.1"/>
    <property type="molecule type" value="Genomic_DNA"/>
</dbReference>
<comment type="subcellular location">
    <subcellularLocation>
        <location evidence="1">Membrane</location>
        <topology evidence="1">Single-pass membrane protein</topology>
    </subcellularLocation>
</comment>
<evidence type="ECO:0000256" key="3">
    <source>
        <dbReference type="ARBA" id="ARBA00022989"/>
    </source>
</evidence>
<feature type="compositionally biased region" description="Low complexity" evidence="5">
    <location>
        <begin position="938"/>
        <end position="951"/>
    </location>
</feature>
<feature type="region of interest" description="Disordered" evidence="5">
    <location>
        <begin position="620"/>
        <end position="820"/>
    </location>
</feature>
<feature type="region of interest" description="Disordered" evidence="5">
    <location>
        <begin position="938"/>
        <end position="964"/>
    </location>
</feature>
<reference evidence="8" key="1">
    <citation type="submission" date="2021-02" db="EMBL/GenBank/DDBJ databases">
        <title>Genome sequence Cadophora malorum strain M34.</title>
        <authorList>
            <person name="Stefanovic E."/>
            <person name="Vu D."/>
            <person name="Scully C."/>
            <person name="Dijksterhuis J."/>
            <person name="Roader J."/>
            <person name="Houbraken J."/>
        </authorList>
    </citation>
    <scope>NUCLEOTIDE SEQUENCE</scope>
    <source>
        <strain evidence="8">M34</strain>
    </source>
</reference>
<feature type="region of interest" description="Disordered" evidence="5">
    <location>
        <begin position="1036"/>
        <end position="1060"/>
    </location>
</feature>
<gene>
    <name evidence="8" type="ORF">IFR04_007539</name>
</gene>
<feature type="compositionally biased region" description="Polar residues" evidence="5">
    <location>
        <begin position="481"/>
        <end position="536"/>
    </location>
</feature>
<feature type="compositionally biased region" description="Pro residues" evidence="5">
    <location>
        <begin position="905"/>
        <end position="914"/>
    </location>
</feature>
<dbReference type="GO" id="GO:0071944">
    <property type="term" value="C:cell periphery"/>
    <property type="evidence" value="ECO:0007669"/>
    <property type="project" value="UniProtKB-ARBA"/>
</dbReference>
<feature type="region of interest" description="Disordered" evidence="5">
    <location>
        <begin position="415"/>
        <end position="449"/>
    </location>
</feature>
<dbReference type="GO" id="GO:0016020">
    <property type="term" value="C:membrane"/>
    <property type="evidence" value="ECO:0007669"/>
    <property type="project" value="UniProtKB-SubCell"/>
</dbReference>
<dbReference type="Proteomes" id="UP000664132">
    <property type="component" value="Unassembled WGS sequence"/>
</dbReference>
<feature type="transmembrane region" description="Helical" evidence="6">
    <location>
        <begin position="210"/>
        <end position="234"/>
    </location>
</feature>
<proteinExistence type="predicted"/>
<keyword evidence="9" id="KW-1185">Reference proteome</keyword>
<dbReference type="AlphaFoldDB" id="A0A8H7W6V7"/>
<feature type="compositionally biased region" description="Polar residues" evidence="5">
    <location>
        <begin position="432"/>
        <end position="446"/>
    </location>
</feature>
<dbReference type="InterPro" id="IPR051694">
    <property type="entry name" value="Immunoregulatory_rcpt-like"/>
</dbReference>
<evidence type="ECO:0000256" key="4">
    <source>
        <dbReference type="ARBA" id="ARBA00023136"/>
    </source>
</evidence>
<feature type="compositionally biased region" description="Gly residues" evidence="5">
    <location>
        <begin position="1004"/>
        <end position="1021"/>
    </location>
</feature>